<feature type="domain" description="Solute-binding protein family 5" evidence="3">
    <location>
        <begin position="86"/>
        <end position="457"/>
    </location>
</feature>
<dbReference type="Gene3D" id="3.90.76.10">
    <property type="entry name" value="Dipeptide-binding Protein, Domain 1"/>
    <property type="match status" value="1"/>
</dbReference>
<dbReference type="PIRSF" id="PIRSF002741">
    <property type="entry name" value="MppA"/>
    <property type="match status" value="1"/>
</dbReference>
<dbReference type="PROSITE" id="PS51257">
    <property type="entry name" value="PROKAR_LIPOPROTEIN"/>
    <property type="match status" value="1"/>
</dbReference>
<sequence>MIAKTRRLAAAIVGVTVLLAATSACSSSNSPGKKDGAPILNIPGGDQSTENFNPFSPTRIPGTDGFMYEPLFFYNNIKGLADKPLGNLGDSFKWNAAGTELSITLKSGVTWSDGTAFTAKDVAYTFNTRKDNPALRTSSNPPSAEAVDDTHVKLVFTRASFMDAPGILGTTNIVPEHVWKTKTDPAKDSNTQPVGTGPFILKTYTAQSWLLERNPKFRDADKVKVGGVRFTATATNTAVTDKLLAGEFDWTQGFIPDMTKVLARKPGLAYAQSGNGIMINIVTCANAALGCAGPQTDPAVRKAISQAMDRGQINKLAFNDVGKPVSASFAVPGRDDQFISSQFSTPIPTTPDVSGAKQTLEAAGWALGSDGLYAKGGAKLNLTIKVVSGWTDYIAALTALVQQLKAAGIGLTMQQVSYNENQSVTASGNFQLAMTVLGFTPAPDPYYVYEYYFGTKNTAKVGDKDASSLGNLSRFSNPTVDDLVAKAAGTEDPKERAKIYAEIQPILAENLPYIPIINNVQYAQFNTAKFAGFPTESDPYASAGYGNSPDNVQVFMRLRPS</sequence>
<dbReference type="CDD" id="cd08509">
    <property type="entry name" value="PBP2_TmCBP_oligosaccharides_like"/>
    <property type="match status" value="1"/>
</dbReference>
<accession>A0A919UAH0</accession>
<comment type="caution">
    <text evidence="4">The sequence shown here is derived from an EMBL/GenBank/DDBJ whole genome shotgun (WGS) entry which is preliminary data.</text>
</comment>
<evidence type="ECO:0000259" key="3">
    <source>
        <dbReference type="Pfam" id="PF00496"/>
    </source>
</evidence>
<dbReference type="GO" id="GO:1904680">
    <property type="term" value="F:peptide transmembrane transporter activity"/>
    <property type="evidence" value="ECO:0007669"/>
    <property type="project" value="TreeGrafter"/>
</dbReference>
<reference evidence="4" key="1">
    <citation type="submission" date="2021-01" db="EMBL/GenBank/DDBJ databases">
        <title>Whole genome shotgun sequence of Dactylosporangium siamense NBRC 106093.</title>
        <authorList>
            <person name="Komaki H."/>
            <person name="Tamura T."/>
        </authorList>
    </citation>
    <scope>NUCLEOTIDE SEQUENCE</scope>
    <source>
        <strain evidence="4">NBRC 106093</strain>
    </source>
</reference>
<dbReference type="RefSeq" id="WP_203849725.1">
    <property type="nucleotide sequence ID" value="NZ_BAAAVW010000021.1"/>
</dbReference>
<feature type="signal peptide" evidence="2">
    <location>
        <begin position="1"/>
        <end position="26"/>
    </location>
</feature>
<dbReference type="AlphaFoldDB" id="A0A919UAH0"/>
<dbReference type="PANTHER" id="PTHR30290">
    <property type="entry name" value="PERIPLASMIC BINDING COMPONENT OF ABC TRANSPORTER"/>
    <property type="match status" value="1"/>
</dbReference>
<evidence type="ECO:0000256" key="2">
    <source>
        <dbReference type="SAM" id="SignalP"/>
    </source>
</evidence>
<dbReference type="PANTHER" id="PTHR30290:SF82">
    <property type="entry name" value="ABC-TYPE DIPEPTIDE_OLIGOPEPTIDE TRANSPORT SYSTEM, PERIPLASMIC COMPONENT"/>
    <property type="match status" value="1"/>
</dbReference>
<evidence type="ECO:0000313" key="5">
    <source>
        <dbReference type="Proteomes" id="UP000660611"/>
    </source>
</evidence>
<keyword evidence="5" id="KW-1185">Reference proteome</keyword>
<dbReference type="GO" id="GO:0042597">
    <property type="term" value="C:periplasmic space"/>
    <property type="evidence" value="ECO:0007669"/>
    <property type="project" value="UniProtKB-ARBA"/>
</dbReference>
<dbReference type="Pfam" id="PF00496">
    <property type="entry name" value="SBP_bac_5"/>
    <property type="match status" value="1"/>
</dbReference>
<evidence type="ECO:0000256" key="1">
    <source>
        <dbReference type="SAM" id="MobiDB-lite"/>
    </source>
</evidence>
<organism evidence="4 5">
    <name type="scientific">Dactylosporangium siamense</name>
    <dbReference type="NCBI Taxonomy" id="685454"/>
    <lineage>
        <taxon>Bacteria</taxon>
        <taxon>Bacillati</taxon>
        <taxon>Actinomycetota</taxon>
        <taxon>Actinomycetes</taxon>
        <taxon>Micromonosporales</taxon>
        <taxon>Micromonosporaceae</taxon>
        <taxon>Dactylosporangium</taxon>
    </lineage>
</organism>
<proteinExistence type="predicted"/>
<dbReference type="InterPro" id="IPR030678">
    <property type="entry name" value="Peptide/Ni-bd"/>
</dbReference>
<feature type="region of interest" description="Disordered" evidence="1">
    <location>
        <begin position="25"/>
        <end position="52"/>
    </location>
</feature>
<dbReference type="SUPFAM" id="SSF53850">
    <property type="entry name" value="Periplasmic binding protein-like II"/>
    <property type="match status" value="1"/>
</dbReference>
<protein>
    <submittedName>
        <fullName evidence="4">Peptide ABC transporter substrate-binding protein</fullName>
    </submittedName>
</protein>
<dbReference type="InterPro" id="IPR039424">
    <property type="entry name" value="SBP_5"/>
</dbReference>
<gene>
    <name evidence="4" type="ORF">Dsi01nite_060530</name>
</gene>
<name>A0A919UAH0_9ACTN</name>
<feature type="chain" id="PRO_5037184970" evidence="2">
    <location>
        <begin position="27"/>
        <end position="561"/>
    </location>
</feature>
<dbReference type="EMBL" id="BONQ01000091">
    <property type="protein sequence ID" value="GIG48012.1"/>
    <property type="molecule type" value="Genomic_DNA"/>
</dbReference>
<dbReference type="Proteomes" id="UP000660611">
    <property type="component" value="Unassembled WGS sequence"/>
</dbReference>
<dbReference type="InterPro" id="IPR000914">
    <property type="entry name" value="SBP_5_dom"/>
</dbReference>
<evidence type="ECO:0000313" key="4">
    <source>
        <dbReference type="EMBL" id="GIG48012.1"/>
    </source>
</evidence>
<dbReference type="GO" id="GO:0015833">
    <property type="term" value="P:peptide transport"/>
    <property type="evidence" value="ECO:0007669"/>
    <property type="project" value="TreeGrafter"/>
</dbReference>
<dbReference type="Gene3D" id="3.40.190.10">
    <property type="entry name" value="Periplasmic binding protein-like II"/>
    <property type="match status" value="1"/>
</dbReference>
<keyword evidence="2" id="KW-0732">Signal</keyword>
<dbReference type="GO" id="GO:0043190">
    <property type="term" value="C:ATP-binding cassette (ABC) transporter complex"/>
    <property type="evidence" value="ECO:0007669"/>
    <property type="project" value="InterPro"/>
</dbReference>
<dbReference type="Gene3D" id="3.10.105.10">
    <property type="entry name" value="Dipeptide-binding Protein, Domain 3"/>
    <property type="match status" value="1"/>
</dbReference>